<dbReference type="PANTHER" id="PTHR31707">
    <property type="entry name" value="PECTINESTERASE"/>
    <property type="match status" value="1"/>
</dbReference>
<feature type="domain" description="Pectinesterase catalytic" evidence="3">
    <location>
        <begin position="23"/>
        <end position="104"/>
    </location>
</feature>
<keyword evidence="2" id="KW-0732">Signal</keyword>
<evidence type="ECO:0000256" key="1">
    <source>
        <dbReference type="ARBA" id="ARBA00022801"/>
    </source>
</evidence>
<dbReference type="EMBL" id="JAGKQH010000013">
    <property type="protein sequence ID" value="KAG6584284.1"/>
    <property type="molecule type" value="Genomic_DNA"/>
</dbReference>
<dbReference type="InterPro" id="IPR000070">
    <property type="entry name" value="Pectinesterase_cat"/>
</dbReference>
<keyword evidence="1" id="KW-0378">Hydrolase</keyword>
<proteinExistence type="predicted"/>
<comment type="caution">
    <text evidence="4">The sequence shown here is derived from an EMBL/GenBank/DDBJ whole genome shotgun (WGS) entry which is preliminary data.</text>
</comment>
<name>A0AAV6MR72_9ROSI</name>
<dbReference type="Pfam" id="PF01095">
    <property type="entry name" value="Pectinesterase"/>
    <property type="match status" value="2"/>
</dbReference>
<dbReference type="GO" id="GO:0042545">
    <property type="term" value="P:cell wall modification"/>
    <property type="evidence" value="ECO:0007669"/>
    <property type="project" value="InterPro"/>
</dbReference>
<evidence type="ECO:0000259" key="3">
    <source>
        <dbReference type="Pfam" id="PF01095"/>
    </source>
</evidence>
<evidence type="ECO:0000313" key="5">
    <source>
        <dbReference type="Proteomes" id="UP000685013"/>
    </source>
</evidence>
<dbReference type="GO" id="GO:0030599">
    <property type="term" value="F:pectinesterase activity"/>
    <property type="evidence" value="ECO:0007669"/>
    <property type="project" value="InterPro"/>
</dbReference>
<dbReference type="Proteomes" id="UP000685013">
    <property type="component" value="Chromosome 13"/>
</dbReference>
<sequence>MSCFFILFFVTFFCTTSSCISYNATVSLDGKGDYTTIGAAIAAAPNNSDSRFIIHVKPGMYFEYIKIESSKTFITLKGDDGSTTTIVGNRSQATGFGTADSATFVDFIFGNALAVFQDCRIYARLLNNIVTVTAQSKEYKLQLSGISFQNCSVMASPELGPVNEMIVFLGHPWRDYSTVIFMESFLDSVVNPAGWSEWFNSSSLKLLFYAEYGNRGSGANLSERVKWSGFHAIENRKEATRFSVRQFINGTTWLPVETGVPYRPDL</sequence>
<feature type="signal peptide" evidence="2">
    <location>
        <begin position="1"/>
        <end position="19"/>
    </location>
</feature>
<protein>
    <submittedName>
        <fullName evidence="4">Pectinesterase/pectinesterase inhibitor 42</fullName>
    </submittedName>
</protein>
<evidence type="ECO:0000256" key="2">
    <source>
        <dbReference type="SAM" id="SignalP"/>
    </source>
</evidence>
<feature type="non-terminal residue" evidence="4">
    <location>
        <position position="1"/>
    </location>
</feature>
<evidence type="ECO:0000313" key="4">
    <source>
        <dbReference type="EMBL" id="KAG6584284.1"/>
    </source>
</evidence>
<gene>
    <name evidence="4" type="primary">PME42</name>
    <name evidence="4" type="ORF">SDJN03_20216</name>
</gene>
<feature type="domain" description="Pectinesterase catalytic" evidence="3">
    <location>
        <begin position="105"/>
        <end position="250"/>
    </location>
</feature>
<organism evidence="4 5">
    <name type="scientific">Cucurbita argyrosperma subsp. sororia</name>
    <dbReference type="NCBI Taxonomy" id="37648"/>
    <lineage>
        <taxon>Eukaryota</taxon>
        <taxon>Viridiplantae</taxon>
        <taxon>Streptophyta</taxon>
        <taxon>Embryophyta</taxon>
        <taxon>Tracheophyta</taxon>
        <taxon>Spermatophyta</taxon>
        <taxon>Magnoliopsida</taxon>
        <taxon>eudicotyledons</taxon>
        <taxon>Gunneridae</taxon>
        <taxon>Pentapetalae</taxon>
        <taxon>rosids</taxon>
        <taxon>fabids</taxon>
        <taxon>Cucurbitales</taxon>
        <taxon>Cucurbitaceae</taxon>
        <taxon>Cucurbiteae</taxon>
        <taxon>Cucurbita</taxon>
    </lineage>
</organism>
<reference evidence="4 5" key="1">
    <citation type="journal article" date="2021" name="Hortic Res">
        <title>The domestication of Cucurbita argyrosperma as revealed by the genome of its wild relative.</title>
        <authorList>
            <person name="Barrera-Redondo J."/>
            <person name="Sanchez-de la Vega G."/>
            <person name="Aguirre-Liguori J.A."/>
            <person name="Castellanos-Morales G."/>
            <person name="Gutierrez-Guerrero Y.T."/>
            <person name="Aguirre-Dugua X."/>
            <person name="Aguirre-Planter E."/>
            <person name="Tenaillon M.I."/>
            <person name="Lira-Saade R."/>
            <person name="Eguiarte L.E."/>
        </authorList>
    </citation>
    <scope>NUCLEOTIDE SEQUENCE [LARGE SCALE GENOMIC DNA]</scope>
    <source>
        <strain evidence="4">JBR-2021</strain>
    </source>
</reference>
<keyword evidence="5" id="KW-1185">Reference proteome</keyword>
<feature type="chain" id="PRO_5043630413" evidence="2">
    <location>
        <begin position="20"/>
        <end position="266"/>
    </location>
</feature>
<dbReference type="AlphaFoldDB" id="A0AAV6MR72"/>
<accession>A0AAV6MR72</accession>